<reference evidence="1 2" key="1">
    <citation type="submission" date="2017-07" db="EMBL/GenBank/DDBJ databases">
        <title>An improved, manually edited Actinidia chinensis var. chinensis (kiwifruit) genome highlights the challenges associated with draft genomes and gene prediction in plants.</title>
        <authorList>
            <person name="Pilkington S."/>
            <person name="Crowhurst R."/>
            <person name="Hilario E."/>
            <person name="Nardozza S."/>
            <person name="Fraser L."/>
            <person name="Peng Y."/>
            <person name="Gunaseelan K."/>
            <person name="Simpson R."/>
            <person name="Tahir J."/>
            <person name="Deroles S."/>
            <person name="Templeton K."/>
            <person name="Luo Z."/>
            <person name="Davy M."/>
            <person name="Cheng C."/>
            <person name="Mcneilage M."/>
            <person name="Scaglione D."/>
            <person name="Liu Y."/>
            <person name="Zhang Q."/>
            <person name="Datson P."/>
            <person name="De Silva N."/>
            <person name="Gardiner S."/>
            <person name="Bassett H."/>
            <person name="Chagne D."/>
            <person name="Mccallum J."/>
            <person name="Dzierzon H."/>
            <person name="Deng C."/>
            <person name="Wang Y.-Y."/>
            <person name="Barron N."/>
            <person name="Manako K."/>
            <person name="Bowen J."/>
            <person name="Foster T."/>
            <person name="Erridge Z."/>
            <person name="Tiffin H."/>
            <person name="Waite C."/>
            <person name="Davies K."/>
            <person name="Grierson E."/>
            <person name="Laing W."/>
            <person name="Kirk R."/>
            <person name="Chen X."/>
            <person name="Wood M."/>
            <person name="Montefiori M."/>
            <person name="Brummell D."/>
            <person name="Schwinn K."/>
            <person name="Catanach A."/>
            <person name="Fullerton C."/>
            <person name="Li D."/>
            <person name="Meiyalaghan S."/>
            <person name="Nieuwenhuizen N."/>
            <person name="Read N."/>
            <person name="Prakash R."/>
            <person name="Hunter D."/>
            <person name="Zhang H."/>
            <person name="Mckenzie M."/>
            <person name="Knabel M."/>
            <person name="Harris A."/>
            <person name="Allan A."/>
            <person name="Chen A."/>
            <person name="Janssen B."/>
            <person name="Plunkett B."/>
            <person name="Dwamena C."/>
            <person name="Voogd C."/>
            <person name="Leif D."/>
            <person name="Lafferty D."/>
            <person name="Souleyre E."/>
            <person name="Varkonyi-Gasic E."/>
            <person name="Gambi F."/>
            <person name="Hanley J."/>
            <person name="Yao J.-L."/>
            <person name="Cheung J."/>
            <person name="David K."/>
            <person name="Warren B."/>
            <person name="Marsh K."/>
            <person name="Snowden K."/>
            <person name="Lin-Wang K."/>
            <person name="Brian L."/>
            <person name="Martinez-Sanchez M."/>
            <person name="Wang M."/>
            <person name="Ileperuma N."/>
            <person name="Macnee N."/>
            <person name="Campin R."/>
            <person name="Mcatee P."/>
            <person name="Drummond R."/>
            <person name="Espley R."/>
            <person name="Ireland H."/>
            <person name="Wu R."/>
            <person name="Atkinson R."/>
            <person name="Karunairetnam S."/>
            <person name="Bulley S."/>
            <person name="Chunkath S."/>
            <person name="Hanley Z."/>
            <person name="Storey R."/>
            <person name="Thrimawithana A."/>
            <person name="Thomson S."/>
            <person name="David C."/>
            <person name="Testolin R."/>
        </authorList>
    </citation>
    <scope>NUCLEOTIDE SEQUENCE [LARGE SCALE GENOMIC DNA]</scope>
    <source>
        <strain evidence="2">cv. Red5</strain>
        <tissue evidence="1">Young leaf</tissue>
    </source>
</reference>
<keyword evidence="1" id="KW-0675">Receptor</keyword>
<keyword evidence="1" id="KW-0808">Transferase</keyword>
<dbReference type="InParanoid" id="A0A2R6P8I4"/>
<dbReference type="Proteomes" id="UP000241394">
    <property type="component" value="Chromosome LG28"/>
</dbReference>
<name>A0A2R6P8I4_ACTCC</name>
<keyword evidence="2" id="KW-1185">Reference proteome</keyword>
<organism evidence="1 2">
    <name type="scientific">Actinidia chinensis var. chinensis</name>
    <name type="common">Chinese soft-hair kiwi</name>
    <dbReference type="NCBI Taxonomy" id="1590841"/>
    <lineage>
        <taxon>Eukaryota</taxon>
        <taxon>Viridiplantae</taxon>
        <taxon>Streptophyta</taxon>
        <taxon>Embryophyta</taxon>
        <taxon>Tracheophyta</taxon>
        <taxon>Spermatophyta</taxon>
        <taxon>Magnoliopsida</taxon>
        <taxon>eudicotyledons</taxon>
        <taxon>Gunneridae</taxon>
        <taxon>Pentapetalae</taxon>
        <taxon>asterids</taxon>
        <taxon>Ericales</taxon>
        <taxon>Actinidiaceae</taxon>
        <taxon>Actinidia</taxon>
    </lineage>
</organism>
<reference evidence="2" key="2">
    <citation type="journal article" date="2018" name="BMC Genomics">
        <title>A manually annotated Actinidia chinensis var. chinensis (kiwifruit) genome highlights the challenges associated with draft genomes and gene prediction in plants.</title>
        <authorList>
            <person name="Pilkington S.M."/>
            <person name="Crowhurst R."/>
            <person name="Hilario E."/>
            <person name="Nardozza S."/>
            <person name="Fraser L."/>
            <person name="Peng Y."/>
            <person name="Gunaseelan K."/>
            <person name="Simpson R."/>
            <person name="Tahir J."/>
            <person name="Deroles S.C."/>
            <person name="Templeton K."/>
            <person name="Luo Z."/>
            <person name="Davy M."/>
            <person name="Cheng C."/>
            <person name="McNeilage M."/>
            <person name="Scaglione D."/>
            <person name="Liu Y."/>
            <person name="Zhang Q."/>
            <person name="Datson P."/>
            <person name="De Silva N."/>
            <person name="Gardiner S.E."/>
            <person name="Bassett H."/>
            <person name="Chagne D."/>
            <person name="McCallum J."/>
            <person name="Dzierzon H."/>
            <person name="Deng C."/>
            <person name="Wang Y.Y."/>
            <person name="Barron L."/>
            <person name="Manako K."/>
            <person name="Bowen J."/>
            <person name="Foster T.M."/>
            <person name="Erridge Z.A."/>
            <person name="Tiffin H."/>
            <person name="Waite C.N."/>
            <person name="Davies K.M."/>
            <person name="Grierson E.P."/>
            <person name="Laing W.A."/>
            <person name="Kirk R."/>
            <person name="Chen X."/>
            <person name="Wood M."/>
            <person name="Montefiori M."/>
            <person name="Brummell D.A."/>
            <person name="Schwinn K.E."/>
            <person name="Catanach A."/>
            <person name="Fullerton C."/>
            <person name="Li D."/>
            <person name="Meiyalaghan S."/>
            <person name="Nieuwenhuizen N."/>
            <person name="Read N."/>
            <person name="Prakash R."/>
            <person name="Hunter D."/>
            <person name="Zhang H."/>
            <person name="McKenzie M."/>
            <person name="Knabel M."/>
            <person name="Harris A."/>
            <person name="Allan A.C."/>
            <person name="Gleave A."/>
            <person name="Chen A."/>
            <person name="Janssen B.J."/>
            <person name="Plunkett B."/>
            <person name="Ampomah-Dwamena C."/>
            <person name="Voogd C."/>
            <person name="Leif D."/>
            <person name="Lafferty D."/>
            <person name="Souleyre E.J.F."/>
            <person name="Varkonyi-Gasic E."/>
            <person name="Gambi F."/>
            <person name="Hanley J."/>
            <person name="Yao J.L."/>
            <person name="Cheung J."/>
            <person name="David K.M."/>
            <person name="Warren B."/>
            <person name="Marsh K."/>
            <person name="Snowden K.C."/>
            <person name="Lin-Wang K."/>
            <person name="Brian L."/>
            <person name="Martinez-Sanchez M."/>
            <person name="Wang M."/>
            <person name="Ileperuma N."/>
            <person name="Macnee N."/>
            <person name="Campin R."/>
            <person name="McAtee P."/>
            <person name="Drummond R.S.M."/>
            <person name="Espley R.V."/>
            <person name="Ireland H.S."/>
            <person name="Wu R."/>
            <person name="Atkinson R.G."/>
            <person name="Karunairetnam S."/>
            <person name="Bulley S."/>
            <person name="Chunkath S."/>
            <person name="Hanley Z."/>
            <person name="Storey R."/>
            <person name="Thrimawithana A.H."/>
            <person name="Thomson S."/>
            <person name="David C."/>
            <person name="Testolin R."/>
            <person name="Huang H."/>
            <person name="Hellens R.P."/>
            <person name="Schaffer R.J."/>
        </authorList>
    </citation>
    <scope>NUCLEOTIDE SEQUENCE [LARGE SCALE GENOMIC DNA]</scope>
    <source>
        <strain evidence="2">cv. Red5</strain>
    </source>
</reference>
<keyword evidence="1" id="KW-0418">Kinase</keyword>
<evidence type="ECO:0000313" key="2">
    <source>
        <dbReference type="Proteomes" id="UP000241394"/>
    </source>
</evidence>
<dbReference type="Gramene" id="PSR86913">
    <property type="protein sequence ID" value="PSR86913"/>
    <property type="gene ID" value="CEY00_Acc32544"/>
</dbReference>
<dbReference type="GO" id="GO:0016301">
    <property type="term" value="F:kinase activity"/>
    <property type="evidence" value="ECO:0007669"/>
    <property type="project" value="UniProtKB-KW"/>
</dbReference>
<protein>
    <submittedName>
        <fullName evidence="1">LRR receptor-like serine/threonine-protein kinase</fullName>
    </submittedName>
</protein>
<proteinExistence type="predicted"/>
<gene>
    <name evidence="1" type="ORF">CEY00_Acc32544</name>
</gene>
<dbReference type="EMBL" id="NKQK01000028">
    <property type="protein sequence ID" value="PSR86913.1"/>
    <property type="molecule type" value="Genomic_DNA"/>
</dbReference>
<sequence>MISLASPMFSGNSPEKLFIERARTDKLRDWKSRIGREPLNLLSGRMVLPTSISASQSVKFPSRLFSLISRKSGVFWVEIHSGISPARPHDSRDSRDSIHFGTIFTLLLQASLFLPRNKYLSALILNNQDRISPLSMLFSSRRASNLLIFCIDGGIPPVKKVLLKFKVVMFDKFPILLGISTENELLFRSSTCSSFRCITGAGIPP</sequence>
<comment type="caution">
    <text evidence="1">The sequence shown here is derived from an EMBL/GenBank/DDBJ whole genome shotgun (WGS) entry which is preliminary data.</text>
</comment>
<accession>A0A2R6P8I4</accession>
<dbReference type="AlphaFoldDB" id="A0A2R6P8I4"/>
<evidence type="ECO:0000313" key="1">
    <source>
        <dbReference type="EMBL" id="PSR86913.1"/>
    </source>
</evidence>